<feature type="transmembrane region" description="Helical" evidence="2">
    <location>
        <begin position="503"/>
        <end position="522"/>
    </location>
</feature>
<feature type="compositionally biased region" description="Pro residues" evidence="1">
    <location>
        <begin position="565"/>
        <end position="574"/>
    </location>
</feature>
<feature type="transmembrane region" description="Helical" evidence="2">
    <location>
        <begin position="432"/>
        <end position="453"/>
    </location>
</feature>
<evidence type="ECO:0000313" key="4">
    <source>
        <dbReference type="Proteomes" id="UP000521943"/>
    </source>
</evidence>
<evidence type="ECO:0000256" key="2">
    <source>
        <dbReference type="SAM" id="Phobius"/>
    </source>
</evidence>
<feature type="transmembrane region" description="Helical" evidence="2">
    <location>
        <begin position="50"/>
        <end position="67"/>
    </location>
</feature>
<feature type="transmembrane region" description="Helical" evidence="2">
    <location>
        <begin position="331"/>
        <end position="350"/>
    </location>
</feature>
<protein>
    <recommendedName>
        <fullName evidence="5">Transmembrane protein</fullName>
    </recommendedName>
</protein>
<dbReference type="Proteomes" id="UP000521943">
    <property type="component" value="Unassembled WGS sequence"/>
</dbReference>
<comment type="caution">
    <text evidence="3">The sequence shown here is derived from an EMBL/GenBank/DDBJ whole genome shotgun (WGS) entry which is preliminary data.</text>
</comment>
<feature type="transmembrane region" description="Helical" evidence="2">
    <location>
        <begin position="103"/>
        <end position="122"/>
    </location>
</feature>
<name>A0A8H6I5S1_9AGAR</name>
<gene>
    <name evidence="3" type="ORF">DFP72DRAFT_961404</name>
</gene>
<feature type="transmembrane region" description="Helical" evidence="2">
    <location>
        <begin position="356"/>
        <end position="376"/>
    </location>
</feature>
<reference evidence="3 4" key="1">
    <citation type="submission" date="2020-07" db="EMBL/GenBank/DDBJ databases">
        <title>Comparative genomics of pyrophilous fungi reveals a link between fire events and developmental genes.</title>
        <authorList>
            <consortium name="DOE Joint Genome Institute"/>
            <person name="Steindorff A.S."/>
            <person name="Carver A."/>
            <person name="Calhoun S."/>
            <person name="Stillman K."/>
            <person name="Liu H."/>
            <person name="Lipzen A."/>
            <person name="Pangilinan J."/>
            <person name="Labutti K."/>
            <person name="Bruns T.D."/>
            <person name="Grigoriev I.V."/>
        </authorList>
    </citation>
    <scope>NUCLEOTIDE SEQUENCE [LARGE SCALE GENOMIC DNA]</scope>
    <source>
        <strain evidence="3 4">CBS 144469</strain>
    </source>
</reference>
<evidence type="ECO:0000256" key="1">
    <source>
        <dbReference type="SAM" id="MobiDB-lite"/>
    </source>
</evidence>
<evidence type="ECO:0008006" key="5">
    <source>
        <dbReference type="Google" id="ProtNLM"/>
    </source>
</evidence>
<keyword evidence="4" id="KW-1185">Reference proteome</keyword>
<feature type="transmembrane region" description="Helical" evidence="2">
    <location>
        <begin position="74"/>
        <end position="91"/>
    </location>
</feature>
<dbReference type="AlphaFoldDB" id="A0A8H6I5S1"/>
<evidence type="ECO:0000313" key="3">
    <source>
        <dbReference type="EMBL" id="KAF6759296.1"/>
    </source>
</evidence>
<keyword evidence="2" id="KW-0812">Transmembrane</keyword>
<keyword evidence="2" id="KW-0472">Membrane</keyword>
<keyword evidence="2" id="KW-1133">Transmembrane helix</keyword>
<sequence>MFGEFADITFSYLTDEKLYEKAFCVKPPDDICPFNLPCPNTDVTGVGQQISIYITAVIYAIVLVYIANLRRPMLYAHLSLLYSLLIAAMVSAHNGELSRPDGIFVITTVASPASLYLWYCTLRSIRNVNNFPMDPANVNKPKGRSIEVKAAQVLSLGSLILEIAMICVVFIPRVKGIKFPQSACDRSYGTTFKWSNVVWWITIAIQILVFVFSYFLVLFSTKCWTKRKLYEIPALEPLELLGGAMDSNVGGTIVKENVDLISWTERVLLDRFPNFMDPALLRCIVFIAQWSVLPNLALPIFTMNTDVVIVLLAFGLFRQPPERGPNRIRRIFTRIAVFILFLVAGVGGGIAPYLEFVWPSPAGWVIALIGFSAASWSRSHFSVSNMKTFLPVVILLTTFVLSLSSAVVPYTADAVMFSNPIAWQRDVYSVSIFYLSDLSPAIWIICWQATSVWPWRRIGSQEMLSEGCWKRAHFLKMFCAVLLPHMLWIQASSSSNPWHSTEMTFGQIFAMIVSLAGIITLVEKARNVRKHVWLAILYSDVITSEPGAGPSILPVSHPPSSLAPASPPASPSPLRPRFAPYVNRGRRATSG</sequence>
<proteinExistence type="predicted"/>
<dbReference type="EMBL" id="JACGCI010000016">
    <property type="protein sequence ID" value="KAF6759296.1"/>
    <property type="molecule type" value="Genomic_DNA"/>
</dbReference>
<feature type="region of interest" description="Disordered" evidence="1">
    <location>
        <begin position="552"/>
        <end position="591"/>
    </location>
</feature>
<feature type="transmembrane region" description="Helical" evidence="2">
    <location>
        <begin position="388"/>
        <end position="412"/>
    </location>
</feature>
<feature type="transmembrane region" description="Helical" evidence="2">
    <location>
        <begin position="197"/>
        <end position="219"/>
    </location>
</feature>
<accession>A0A8H6I5S1</accession>
<feature type="transmembrane region" description="Helical" evidence="2">
    <location>
        <begin position="150"/>
        <end position="171"/>
    </location>
</feature>
<organism evidence="3 4">
    <name type="scientific">Ephemerocybe angulata</name>
    <dbReference type="NCBI Taxonomy" id="980116"/>
    <lineage>
        <taxon>Eukaryota</taxon>
        <taxon>Fungi</taxon>
        <taxon>Dikarya</taxon>
        <taxon>Basidiomycota</taxon>
        <taxon>Agaricomycotina</taxon>
        <taxon>Agaricomycetes</taxon>
        <taxon>Agaricomycetidae</taxon>
        <taxon>Agaricales</taxon>
        <taxon>Agaricineae</taxon>
        <taxon>Psathyrellaceae</taxon>
        <taxon>Ephemerocybe</taxon>
    </lineage>
</organism>
<feature type="transmembrane region" description="Helical" evidence="2">
    <location>
        <begin position="474"/>
        <end position="491"/>
    </location>
</feature>